<reference evidence="1" key="1">
    <citation type="submission" date="2020-07" db="EMBL/GenBank/DDBJ databases">
        <title>The High-quality genome of the commercially important snow crab, Chionoecetes opilio.</title>
        <authorList>
            <person name="Jeong J.-H."/>
            <person name="Ryu S."/>
        </authorList>
    </citation>
    <scope>NUCLEOTIDE SEQUENCE</scope>
    <source>
        <strain evidence="1">MADBK_172401_WGS</strain>
        <tissue evidence="1">Digestive gland</tissue>
    </source>
</reference>
<comment type="caution">
    <text evidence="1">The sequence shown here is derived from an EMBL/GenBank/DDBJ whole genome shotgun (WGS) entry which is preliminary data.</text>
</comment>
<sequence>MTSLLSDNQWCIHQSTNAMSRVTSLVPVAERWFVPQLSDLLSSPVRGNALLTRENEAVVTQRKVDRPCMTWQLRPRGKIRCKCKTTLLTSARTSCSDGSDIFAYGWQLIITHGPAYALSIQFQDALMSDVLMASLAVLFPQYVVEIYRSHRKDYLPLERPGQRCSKELRARKYYPKGLLPRSASKGDAQTVFSLATGPRLRVVGSTLNSLREMLNHLDALLTHLGTVRWPVSSHDRPCLSSVLIVPHAFAGSLLAPVSTFSWQSSRRTTTTTTNHHQLPTQQHTLSLLHRLLTPLLPRSLAHLLSACTVCGGDWVCVRGLGLLISYWALLQTVGNSSRPSSSFPLLWLSDESPPVALVTGRPRKPSEYSVRWLAGMALSSPNEGLDEETDAEATNHHALHLLQTTLVVERVYYCCLSSGASVSDDPLLRLFGVCAALWRLPGLFSSLVHRQYFRENPQSFLFFLLLLGGVFSLRPSPCWLVS</sequence>
<dbReference type="EMBL" id="JACEEZ010017777">
    <property type="protein sequence ID" value="KAG0717352.1"/>
    <property type="molecule type" value="Genomic_DNA"/>
</dbReference>
<proteinExistence type="predicted"/>
<protein>
    <submittedName>
        <fullName evidence="1">Uncharacterized protein</fullName>
    </submittedName>
</protein>
<organism evidence="1 2">
    <name type="scientific">Chionoecetes opilio</name>
    <name type="common">Atlantic snow crab</name>
    <name type="synonym">Cancer opilio</name>
    <dbReference type="NCBI Taxonomy" id="41210"/>
    <lineage>
        <taxon>Eukaryota</taxon>
        <taxon>Metazoa</taxon>
        <taxon>Ecdysozoa</taxon>
        <taxon>Arthropoda</taxon>
        <taxon>Crustacea</taxon>
        <taxon>Multicrustacea</taxon>
        <taxon>Malacostraca</taxon>
        <taxon>Eumalacostraca</taxon>
        <taxon>Eucarida</taxon>
        <taxon>Decapoda</taxon>
        <taxon>Pleocyemata</taxon>
        <taxon>Brachyura</taxon>
        <taxon>Eubrachyura</taxon>
        <taxon>Majoidea</taxon>
        <taxon>Majidae</taxon>
        <taxon>Chionoecetes</taxon>
    </lineage>
</organism>
<evidence type="ECO:0000313" key="1">
    <source>
        <dbReference type="EMBL" id="KAG0717352.1"/>
    </source>
</evidence>
<dbReference type="AlphaFoldDB" id="A0A8J4XZM6"/>
<name>A0A8J4XZM6_CHIOP</name>
<evidence type="ECO:0000313" key="2">
    <source>
        <dbReference type="Proteomes" id="UP000770661"/>
    </source>
</evidence>
<accession>A0A8J4XZM6</accession>
<dbReference type="Proteomes" id="UP000770661">
    <property type="component" value="Unassembled WGS sequence"/>
</dbReference>
<gene>
    <name evidence="1" type="ORF">GWK47_054654</name>
</gene>
<keyword evidence="2" id="KW-1185">Reference proteome</keyword>